<dbReference type="Gene3D" id="2.160.20.10">
    <property type="entry name" value="Single-stranded right-handed beta-helix, Pectin lyase-like"/>
    <property type="match status" value="2"/>
</dbReference>
<dbReference type="SMART" id="SM00710">
    <property type="entry name" value="PbH1"/>
    <property type="match status" value="11"/>
</dbReference>
<feature type="compositionally biased region" description="Low complexity" evidence="1">
    <location>
        <begin position="647"/>
        <end position="681"/>
    </location>
</feature>
<dbReference type="Proteomes" id="UP000008680">
    <property type="component" value="Chromosome"/>
</dbReference>
<proteinExistence type="predicted"/>
<dbReference type="InterPro" id="IPR013783">
    <property type="entry name" value="Ig-like_fold"/>
</dbReference>
<dbReference type="eggNOG" id="arCOG02547">
    <property type="taxonomic scope" value="Archaea"/>
</dbReference>
<dbReference type="Gene3D" id="2.60.40.10">
    <property type="entry name" value="Immunoglobulins"/>
    <property type="match status" value="1"/>
</dbReference>
<dbReference type="EMBL" id="CP001719">
    <property type="protein sequence ID" value="ADC47909.1"/>
    <property type="molecule type" value="Genomic_DNA"/>
</dbReference>
<dbReference type="KEGG" id="mru:mru_2059"/>
<accession>D3E0T5</accession>
<evidence type="ECO:0000256" key="1">
    <source>
        <dbReference type="SAM" id="MobiDB-lite"/>
    </source>
</evidence>
<dbReference type="RefSeq" id="WP_012956857.1">
    <property type="nucleotide sequence ID" value="NC_013790.1"/>
</dbReference>
<dbReference type="InterPro" id="IPR006626">
    <property type="entry name" value="PbH1"/>
</dbReference>
<reference evidence="2 3" key="1">
    <citation type="journal article" date="2010" name="PLoS ONE">
        <title>The genome sequence of the rumen methanogen Methanobrevibacter ruminantium reveals new possibilities for controlling ruminant methane emissions.</title>
        <authorList>
            <person name="Leahy S.C."/>
            <person name="Kelly W.J."/>
            <person name="Altermann E."/>
            <person name="Ronimus R.S."/>
            <person name="Yeoman C.J."/>
            <person name="Pacheco D.M."/>
            <person name="Li D."/>
            <person name="Kong Z."/>
            <person name="McTavish S."/>
            <person name="Sang C."/>
            <person name="Lambie S.C."/>
            <person name="Janssen P.H."/>
            <person name="Dey D."/>
            <person name="Attwood G.T."/>
        </authorList>
    </citation>
    <scope>NUCLEOTIDE SEQUENCE [LARGE SCALE GENOMIC DNA]</scope>
    <source>
        <strain evidence="3">ATCC 35063 / DSM 1093 / JCM 13430 / OCM 146 / M1</strain>
    </source>
</reference>
<dbReference type="OrthoDB" id="78237at2157"/>
<gene>
    <name evidence="2" type="ordered locus">mru_2059</name>
</gene>
<organism evidence="2 3">
    <name type="scientific">Methanobrevibacter ruminantium (strain ATCC 35063 / DSM 1093 / JCM 13430 / OCM 146 / M1)</name>
    <name type="common">Methanobacterium ruminantium</name>
    <dbReference type="NCBI Taxonomy" id="634498"/>
    <lineage>
        <taxon>Archaea</taxon>
        <taxon>Methanobacteriati</taxon>
        <taxon>Methanobacteriota</taxon>
        <taxon>Methanomada group</taxon>
        <taxon>Methanobacteria</taxon>
        <taxon>Methanobacteriales</taxon>
        <taxon>Methanobacteriaceae</taxon>
        <taxon>Methanobrevibacter</taxon>
    </lineage>
</organism>
<sequence length="1471" mass="163167">MKVYKMILISLILVILSISCVSANDLTNDAIQGDLSDIDYSFTIDDDLSNSDNSLDVSSDLKENSCLDEIDLDKESNQNTTKILSSNQLDSNLLDSNQLESDQLSSNQLDSSLLNSNQLNLSNTYTVSQSTYSKYFDKNGYVKTSVVAPYDTIDLSGNIISKNFIFTIPCHITSSNNAKLTNCMIKFENMTADGRSSVSNLYIRNSVEWCPGVFLEGSTNVDVYGNDIYCTGANGNPVRVIYSNYSNIFGNKLETYFTGYMNLSWKRAGILLGDSHYNNIFSNDVTIKDSNPIYLTTYGFEKSNHNTIYNNTVRSSAISEDSGLSNPSAWAYGIHLMGDYNIALNNTIHNVYRGIDSEGSFNILAGNIIFNLTGGYFEGNDGTEGGDYGIHASYDNIVANNTIFNSKLTGSAIYLMPNNTAYGNIVYNISGHNGLEFNYYADNCKVYNNIIDVPVESPIYVFGRMNNLLIENNILTSVDSSSILVKKQSNSKYPTDVTIRNNLIMGYSKTFNQSPIDYSQIKSDANIISFNNSIAVYNDTYFNYFAEIGNVRDYSDWIDLNNTINYSDSYNYNALVFVGNFSSITDNITKTDYIIPLKDIVNSRISDVYRNVPYNEYKSMMETLNEIYTDIVFNGPSPVDLRGVDSGGNSSDSNQTPMDGNGSMNESSDNGSDNSTNSSLDNLDDEVKDSYENLIDNINSTENASDVYVINDANYALYFNEDGSFRDDFPIEFGNTLRFANLTNKMFKIDIPLKIISDSEDSSLLNCFISLEGESSNTIISNLKFELDNLSSNIDFISIKDGVSNVLIYNNTFKLDIDSSDSLIDSPLSDDASLSAIRLYGSDYISRNIFIENNIIDFKSNFGQLYGIYLSNKMDYLNSKTNPSGFIIRNNVFSIDSNGLINAIYSDSVKNLLLENNLFNLSSNGNLEDSSLIYGLDLVKVDNLTMINNQFSINSTYLACGINSSDSSGFNLSNNQFSVDSAYLAYGLNLKNTNNFNLHNNDFYIDSGSFAHALDLDDCNNFNIANNLINASGADIKRNLNASNLAVFIQDDLNDNVLKNGYLYISELNGSLKGNGLYENDFKSPIVHTDNSTRDLQNLIDFAVEGDTVELGNMVFADLDTINIYKNLTINGGIFVSGNWRPLFHILPNDELLNHSSSDSYNSYRSFDYLNIQNGAYYLDNADLLILAEACNGTDSLSIQVPSLNICDNEFMLLDDSTVAESINILKLLSSRAILAPTNDISIENNILVSGMNPFVFEVSSIMTGSDIDIAHGPLNPKKASKIIFEDMVTTAFDSNVEGRIGKYFEVTLKDENGNALSNKAIQIGFNGRIYNRTTDENGSASLQINLAYKGTYTFAISFLGDEYYNGSFEVAKITVKKQTPKLDVSNVTYKSSAKSKTWTAKLTTSYGSLLKNKKVYITIDGKTYTTRTNSKGIASLKVSLSTKKTYKFTVKFEGDDTYNSLTKTAKLTIK</sequence>
<dbReference type="InterPro" id="IPR011050">
    <property type="entry name" value="Pectin_lyase_fold/virulence"/>
</dbReference>
<dbReference type="GeneID" id="8771736"/>
<name>D3E0T5_METRM</name>
<dbReference type="HOGENOM" id="CLU_241365_0_0_2"/>
<dbReference type="SUPFAM" id="SSF51126">
    <property type="entry name" value="Pectin lyase-like"/>
    <property type="match status" value="2"/>
</dbReference>
<feature type="region of interest" description="Disordered" evidence="1">
    <location>
        <begin position="642"/>
        <end position="683"/>
    </location>
</feature>
<dbReference type="PATRIC" id="fig|634498.28.peg.2060"/>
<protein>
    <submittedName>
        <fullName evidence="2">Adhesin-like protein</fullName>
    </submittedName>
</protein>
<dbReference type="PROSITE" id="PS51257">
    <property type="entry name" value="PROKAR_LIPOPROTEIN"/>
    <property type="match status" value="1"/>
</dbReference>
<dbReference type="InterPro" id="IPR012334">
    <property type="entry name" value="Pectin_lyas_fold"/>
</dbReference>
<keyword evidence="3" id="KW-1185">Reference proteome</keyword>
<evidence type="ECO:0000313" key="2">
    <source>
        <dbReference type="EMBL" id="ADC47909.1"/>
    </source>
</evidence>
<dbReference type="eggNOG" id="arCOG02488">
    <property type="taxonomic scope" value="Archaea"/>
</dbReference>
<evidence type="ECO:0000313" key="3">
    <source>
        <dbReference type="Proteomes" id="UP000008680"/>
    </source>
</evidence>